<dbReference type="InterPro" id="IPR000719">
    <property type="entry name" value="Prot_kinase_dom"/>
</dbReference>
<dbReference type="PROSITE" id="PS50082">
    <property type="entry name" value="WD_REPEATS_2"/>
    <property type="match status" value="2"/>
</dbReference>
<dbReference type="PANTHER" id="PTHR43671">
    <property type="entry name" value="SERINE/THREONINE-PROTEIN KINASE NEK"/>
    <property type="match status" value="1"/>
</dbReference>
<evidence type="ECO:0000256" key="2">
    <source>
        <dbReference type="ARBA" id="ARBA00012513"/>
    </source>
</evidence>
<dbReference type="Pfam" id="PF00400">
    <property type="entry name" value="WD40"/>
    <property type="match status" value="6"/>
</dbReference>
<dbReference type="CDD" id="cd00200">
    <property type="entry name" value="WD40"/>
    <property type="match status" value="1"/>
</dbReference>
<protein>
    <recommendedName>
        <fullName evidence="2">non-specific serine/threonine protein kinase</fullName>
        <ecNumber evidence="2">2.7.11.1</ecNumber>
    </recommendedName>
</protein>
<evidence type="ECO:0000256" key="4">
    <source>
        <dbReference type="ARBA" id="ARBA00022679"/>
    </source>
</evidence>
<dbReference type="InterPro" id="IPR008271">
    <property type="entry name" value="Ser/Thr_kinase_AS"/>
</dbReference>
<feature type="region of interest" description="Disordered" evidence="11">
    <location>
        <begin position="253"/>
        <end position="307"/>
    </location>
</feature>
<dbReference type="PROSITE" id="PS00108">
    <property type="entry name" value="PROTEIN_KINASE_ST"/>
    <property type="match status" value="1"/>
</dbReference>
<keyword evidence="3 9" id="KW-0853">WD repeat</keyword>
<dbReference type="Proteomes" id="UP000749040">
    <property type="component" value="Unassembled WGS sequence"/>
</dbReference>
<feature type="repeat" description="WD" evidence="9">
    <location>
        <begin position="529"/>
        <end position="570"/>
    </location>
</feature>
<dbReference type="InterPro" id="IPR019775">
    <property type="entry name" value="WD40_repeat_CS"/>
</dbReference>
<evidence type="ECO:0000256" key="3">
    <source>
        <dbReference type="ARBA" id="ARBA00022574"/>
    </source>
</evidence>
<dbReference type="GO" id="GO:0004674">
    <property type="term" value="F:protein serine/threonine kinase activity"/>
    <property type="evidence" value="ECO:0007669"/>
    <property type="project" value="UniProtKB-KW"/>
</dbReference>
<evidence type="ECO:0000313" key="14">
    <source>
        <dbReference type="Proteomes" id="UP000749040"/>
    </source>
</evidence>
<dbReference type="PROSITE" id="PS50294">
    <property type="entry name" value="WD_REPEATS_REGION"/>
    <property type="match status" value="1"/>
</dbReference>
<name>A0ABS2TTK6_9ACTN</name>
<dbReference type="Pfam" id="PF00069">
    <property type="entry name" value="Pkinase"/>
    <property type="match status" value="1"/>
</dbReference>
<dbReference type="Gene3D" id="2.130.10.10">
    <property type="entry name" value="YVTN repeat-like/Quinoprotein amine dehydrogenase"/>
    <property type="match status" value="3"/>
</dbReference>
<evidence type="ECO:0000256" key="11">
    <source>
        <dbReference type="SAM" id="MobiDB-lite"/>
    </source>
</evidence>
<dbReference type="Gene3D" id="3.30.200.20">
    <property type="entry name" value="Phosphorylase Kinase, domain 1"/>
    <property type="match status" value="1"/>
</dbReference>
<evidence type="ECO:0000256" key="1">
    <source>
        <dbReference type="ARBA" id="ARBA00010886"/>
    </source>
</evidence>
<feature type="domain" description="Protein kinase" evidence="12">
    <location>
        <begin position="11"/>
        <end position="271"/>
    </location>
</feature>
<reference evidence="13 14" key="1">
    <citation type="submission" date="2021-01" db="EMBL/GenBank/DDBJ databases">
        <title>Streptomyces acididurans sp. nov., isolated from a peat swamp forest soil.</title>
        <authorList>
            <person name="Chantavorakit T."/>
            <person name="Duangmal K."/>
        </authorList>
    </citation>
    <scope>NUCLEOTIDE SEQUENCE [LARGE SCALE GENOMIC DNA]</scope>
    <source>
        <strain evidence="13 14">KK5PA1</strain>
    </source>
</reference>
<evidence type="ECO:0000256" key="8">
    <source>
        <dbReference type="ARBA" id="ARBA00022840"/>
    </source>
</evidence>
<keyword evidence="8 10" id="KW-0067">ATP-binding</keyword>
<dbReference type="EC" id="2.7.11.1" evidence="2"/>
<dbReference type="InterPro" id="IPR015943">
    <property type="entry name" value="WD40/YVTN_repeat-like_dom_sf"/>
</dbReference>
<dbReference type="InterPro" id="IPR011047">
    <property type="entry name" value="Quinoprotein_ADH-like_sf"/>
</dbReference>
<dbReference type="Gene3D" id="1.10.510.10">
    <property type="entry name" value="Transferase(Phosphotransferase) domain 1"/>
    <property type="match status" value="1"/>
</dbReference>
<keyword evidence="13" id="KW-0723">Serine/threonine-protein kinase</keyword>
<evidence type="ECO:0000256" key="10">
    <source>
        <dbReference type="PROSITE-ProRule" id="PRU10141"/>
    </source>
</evidence>
<dbReference type="PANTHER" id="PTHR43671:SF13">
    <property type="entry name" value="SERINE_THREONINE-PROTEIN KINASE NEK2"/>
    <property type="match status" value="1"/>
</dbReference>
<dbReference type="PROSITE" id="PS50011">
    <property type="entry name" value="PROTEIN_KINASE_DOM"/>
    <property type="match status" value="1"/>
</dbReference>
<dbReference type="InterPro" id="IPR017441">
    <property type="entry name" value="Protein_kinase_ATP_BS"/>
</dbReference>
<keyword evidence="7 13" id="KW-0418">Kinase</keyword>
<dbReference type="SUPFAM" id="SSF50998">
    <property type="entry name" value="Quinoprotein alcohol dehydrogenase-like"/>
    <property type="match status" value="1"/>
</dbReference>
<keyword evidence="6 10" id="KW-0547">Nucleotide-binding</keyword>
<dbReference type="InterPro" id="IPR050660">
    <property type="entry name" value="NEK_Ser/Thr_kinase"/>
</dbReference>
<evidence type="ECO:0000313" key="13">
    <source>
        <dbReference type="EMBL" id="MBM9506659.1"/>
    </source>
</evidence>
<feature type="binding site" evidence="10">
    <location>
        <position position="41"/>
    </location>
    <ligand>
        <name>ATP</name>
        <dbReference type="ChEBI" id="CHEBI:30616"/>
    </ligand>
</feature>
<keyword evidence="14" id="KW-1185">Reference proteome</keyword>
<dbReference type="SUPFAM" id="SSF56112">
    <property type="entry name" value="Protein kinase-like (PK-like)"/>
    <property type="match status" value="1"/>
</dbReference>
<evidence type="ECO:0000259" key="12">
    <source>
        <dbReference type="PROSITE" id="PS50011"/>
    </source>
</evidence>
<dbReference type="InterPro" id="IPR001680">
    <property type="entry name" value="WD40_rpt"/>
</dbReference>
<dbReference type="SMART" id="SM00320">
    <property type="entry name" value="WD40"/>
    <property type="match status" value="7"/>
</dbReference>
<sequence>MENGDVLAGRYRLERVLGRGGMGAVWLGRDETVLDRAVAVKVLHETSADPTTVRRFQKEAATLAGLQHPGITVVHDAGSHEGHLFLVMELLHGADLARLVARHPQGLPLDTMVGLSRQTAEALAAAHGRGVIHRDLKPANLFLQDDGRVKICDFGIARSTDTTSTLTESGRVVGTPAYMSPEQCQDLPLDTRSDMYALGCGMYELLTGEPPFAPRQPLYALLRQHAEMPAPPVADRRPDVPNRLADLVASLLAKSPRDRPDADALTAPPDSAPPARGPLATTRRDVPTALREPHPAPRPSRFTLRTSLPVPGGVRALALDPDGRVLAGAGQGVRLWDTGTGEQRSEMADWHGKRLSNMSAVAFSANGQLLAATRTDKLIRLWNTHTGEPERELKHGGPLTSLHTVAFSPDGRLLASGGSGPVRLWNVRSGALHQTLRSGSNGVNHLVFSPNGKTLAGVSDEHVFAWDTATGERLFSLMSPRSPFRSLAFSPDGGTLASVGVEQFHLRDAVSGKRHRTFAGLTGAHGAKYQGALSIVACVAFSPDGTLLASGGNDRVVRLWDPATGAEVAALTGTHTATVSGLAFTPDGRTLASAAGIWPESSGEICLWTVAP</sequence>
<evidence type="ECO:0000256" key="5">
    <source>
        <dbReference type="ARBA" id="ARBA00022737"/>
    </source>
</evidence>
<evidence type="ECO:0000256" key="9">
    <source>
        <dbReference type="PROSITE-ProRule" id="PRU00221"/>
    </source>
</evidence>
<proteinExistence type="inferred from homology"/>
<dbReference type="EMBL" id="JADKYB010000009">
    <property type="protein sequence ID" value="MBM9506659.1"/>
    <property type="molecule type" value="Genomic_DNA"/>
</dbReference>
<feature type="compositionally biased region" description="Basic and acidic residues" evidence="11">
    <location>
        <begin position="282"/>
        <end position="295"/>
    </location>
</feature>
<dbReference type="PROSITE" id="PS00678">
    <property type="entry name" value="WD_REPEATS_1"/>
    <property type="match status" value="1"/>
</dbReference>
<dbReference type="RefSeq" id="WP_205358509.1">
    <property type="nucleotide sequence ID" value="NZ_JADKYB010000009.1"/>
</dbReference>
<dbReference type="CDD" id="cd14014">
    <property type="entry name" value="STKc_PknB_like"/>
    <property type="match status" value="1"/>
</dbReference>
<dbReference type="PROSITE" id="PS00107">
    <property type="entry name" value="PROTEIN_KINASE_ATP"/>
    <property type="match status" value="1"/>
</dbReference>
<keyword evidence="5" id="KW-0677">Repeat</keyword>
<dbReference type="InterPro" id="IPR011009">
    <property type="entry name" value="Kinase-like_dom_sf"/>
</dbReference>
<dbReference type="SMART" id="SM00220">
    <property type="entry name" value="S_TKc"/>
    <property type="match status" value="1"/>
</dbReference>
<evidence type="ECO:0000256" key="6">
    <source>
        <dbReference type="ARBA" id="ARBA00022741"/>
    </source>
</evidence>
<keyword evidence="4" id="KW-0808">Transferase</keyword>
<comment type="caution">
    <text evidence="13">The sequence shown here is derived from an EMBL/GenBank/DDBJ whole genome shotgun (WGS) entry which is preliminary data.</text>
</comment>
<evidence type="ECO:0000256" key="7">
    <source>
        <dbReference type="ARBA" id="ARBA00022777"/>
    </source>
</evidence>
<accession>A0ABS2TTK6</accession>
<gene>
    <name evidence="13" type="ORF">ITX44_19280</name>
</gene>
<comment type="similarity">
    <text evidence="1">Belongs to the protein kinase superfamily. NEK Ser/Thr protein kinase family. NIMA subfamily.</text>
</comment>
<organism evidence="13 14">
    <name type="scientific">Actinacidiphila acididurans</name>
    <dbReference type="NCBI Taxonomy" id="2784346"/>
    <lineage>
        <taxon>Bacteria</taxon>
        <taxon>Bacillati</taxon>
        <taxon>Actinomycetota</taxon>
        <taxon>Actinomycetes</taxon>
        <taxon>Kitasatosporales</taxon>
        <taxon>Streptomycetaceae</taxon>
        <taxon>Actinacidiphila</taxon>
    </lineage>
</organism>
<feature type="repeat" description="WD" evidence="9">
    <location>
        <begin position="358"/>
        <end position="392"/>
    </location>
</feature>